<feature type="compositionally biased region" description="Basic and acidic residues" evidence="1">
    <location>
        <begin position="182"/>
        <end position="195"/>
    </location>
</feature>
<name>A0ABD0VEW1_DENTH</name>
<organism evidence="2 3">
    <name type="scientific">Dendrobium thyrsiflorum</name>
    <name type="common">Pinecone-like raceme dendrobium</name>
    <name type="synonym">Orchid</name>
    <dbReference type="NCBI Taxonomy" id="117978"/>
    <lineage>
        <taxon>Eukaryota</taxon>
        <taxon>Viridiplantae</taxon>
        <taxon>Streptophyta</taxon>
        <taxon>Embryophyta</taxon>
        <taxon>Tracheophyta</taxon>
        <taxon>Spermatophyta</taxon>
        <taxon>Magnoliopsida</taxon>
        <taxon>Liliopsida</taxon>
        <taxon>Asparagales</taxon>
        <taxon>Orchidaceae</taxon>
        <taxon>Epidendroideae</taxon>
        <taxon>Malaxideae</taxon>
        <taxon>Dendrobiinae</taxon>
        <taxon>Dendrobium</taxon>
    </lineage>
</organism>
<comment type="caution">
    <text evidence="2">The sequence shown here is derived from an EMBL/GenBank/DDBJ whole genome shotgun (WGS) entry which is preliminary data.</text>
</comment>
<proteinExistence type="predicted"/>
<accession>A0ABD0VEW1</accession>
<dbReference type="AlphaFoldDB" id="A0ABD0VEW1"/>
<protein>
    <submittedName>
        <fullName evidence="2">Uncharacterized protein</fullName>
    </submittedName>
</protein>
<feature type="region of interest" description="Disordered" evidence="1">
    <location>
        <begin position="135"/>
        <end position="195"/>
    </location>
</feature>
<sequence length="195" mass="21637">MPPMIQAGAVVGAGVVGRTKRRERLRSRRIILSIAAFKKAKVASESNKKAIPNKAQVLSSIAKSCFNFVIRLDETNPKSPRKLNSDITKSVKCLINDPRSRESTSAVHPNHSQLTLDLPHIYKPCHSRKSINRALVPSQRKRSKREIIDRLLAPPRPAPGVPLDHRLRRSSAGPPPDAGVPPDHRLTPDFHRTTT</sequence>
<dbReference type="EMBL" id="JANQDX010000007">
    <property type="protein sequence ID" value="KAL0921147.1"/>
    <property type="molecule type" value="Genomic_DNA"/>
</dbReference>
<evidence type="ECO:0000313" key="2">
    <source>
        <dbReference type="EMBL" id="KAL0921147.1"/>
    </source>
</evidence>
<keyword evidence="3" id="KW-1185">Reference proteome</keyword>
<gene>
    <name evidence="2" type="ORF">M5K25_008191</name>
</gene>
<reference evidence="2 3" key="1">
    <citation type="journal article" date="2024" name="Plant Biotechnol. J.">
        <title>Dendrobium thyrsiflorum genome and its molecular insights into genes involved in important horticultural traits.</title>
        <authorList>
            <person name="Chen B."/>
            <person name="Wang J.Y."/>
            <person name="Zheng P.J."/>
            <person name="Li K.L."/>
            <person name="Liang Y.M."/>
            <person name="Chen X.F."/>
            <person name="Zhang C."/>
            <person name="Zhao X."/>
            <person name="He X."/>
            <person name="Zhang G.Q."/>
            <person name="Liu Z.J."/>
            <person name="Xu Q."/>
        </authorList>
    </citation>
    <scope>NUCLEOTIDE SEQUENCE [LARGE SCALE GENOMIC DNA]</scope>
    <source>
        <strain evidence="2">GZMU011</strain>
    </source>
</reference>
<dbReference type="Proteomes" id="UP001552299">
    <property type="component" value="Unassembled WGS sequence"/>
</dbReference>
<evidence type="ECO:0000313" key="3">
    <source>
        <dbReference type="Proteomes" id="UP001552299"/>
    </source>
</evidence>
<evidence type="ECO:0000256" key="1">
    <source>
        <dbReference type="SAM" id="MobiDB-lite"/>
    </source>
</evidence>